<name>A0A6J4QK75_9ACTN</name>
<evidence type="ECO:0000313" key="2">
    <source>
        <dbReference type="EMBL" id="CAA9444444.1"/>
    </source>
</evidence>
<sequence>GIQGQHRRACRHLLGSGGARRGGSPHGPEGSVRHRTGLGRRGGGGGGHGRNRVHGLDCPLDVHARQGVPGEERHLPPAHHALEGRRTHLRGHGLRGLLRHLPLPRGRHPRI</sequence>
<proteinExistence type="predicted"/>
<feature type="non-terminal residue" evidence="2">
    <location>
        <position position="111"/>
    </location>
</feature>
<feature type="region of interest" description="Disordered" evidence="1">
    <location>
        <begin position="13"/>
        <end position="56"/>
    </location>
</feature>
<dbReference type="EMBL" id="CADCVB010000179">
    <property type="protein sequence ID" value="CAA9444444.1"/>
    <property type="molecule type" value="Genomic_DNA"/>
</dbReference>
<evidence type="ECO:0000256" key="1">
    <source>
        <dbReference type="SAM" id="MobiDB-lite"/>
    </source>
</evidence>
<feature type="compositionally biased region" description="Gly residues" evidence="1">
    <location>
        <begin position="15"/>
        <end position="25"/>
    </location>
</feature>
<organism evidence="2">
    <name type="scientific">uncultured Rubrobacteraceae bacterium</name>
    <dbReference type="NCBI Taxonomy" id="349277"/>
    <lineage>
        <taxon>Bacteria</taxon>
        <taxon>Bacillati</taxon>
        <taxon>Actinomycetota</taxon>
        <taxon>Rubrobacteria</taxon>
        <taxon>Rubrobacterales</taxon>
        <taxon>Rubrobacteraceae</taxon>
        <taxon>environmental samples</taxon>
    </lineage>
</organism>
<dbReference type="AlphaFoldDB" id="A0A6J4QK75"/>
<reference evidence="2" key="1">
    <citation type="submission" date="2020-02" db="EMBL/GenBank/DDBJ databases">
        <authorList>
            <person name="Meier V. D."/>
        </authorList>
    </citation>
    <scope>NUCLEOTIDE SEQUENCE</scope>
    <source>
        <strain evidence="2">AVDCRST_MAG78</strain>
    </source>
</reference>
<accession>A0A6J4QK75</accession>
<protein>
    <submittedName>
        <fullName evidence="2">Anti sigma b factor antagonist RsbV</fullName>
    </submittedName>
</protein>
<gene>
    <name evidence="2" type="ORF">AVDCRST_MAG78-2739</name>
</gene>
<feature type="compositionally biased region" description="Gly residues" evidence="1">
    <location>
        <begin position="39"/>
        <end position="48"/>
    </location>
</feature>
<feature type="non-terminal residue" evidence="2">
    <location>
        <position position="1"/>
    </location>
</feature>